<evidence type="ECO:0000313" key="4">
    <source>
        <dbReference type="Proteomes" id="UP000216300"/>
    </source>
</evidence>
<protein>
    <recommendedName>
        <fullName evidence="2">FAD/NAD(P)-binding domain-containing protein</fullName>
    </recommendedName>
</protein>
<keyword evidence="4" id="KW-1185">Reference proteome</keyword>
<comment type="caution">
    <text evidence="3">The sequence shown here is derived from an EMBL/GenBank/DDBJ whole genome shotgun (WGS) entry which is preliminary data.</text>
</comment>
<dbReference type="InterPro" id="IPR023753">
    <property type="entry name" value="FAD/NAD-binding_dom"/>
</dbReference>
<dbReference type="EMBL" id="NMVJ01000006">
    <property type="protein sequence ID" value="OYN91446.1"/>
    <property type="molecule type" value="Genomic_DNA"/>
</dbReference>
<reference evidence="3 4" key="1">
    <citation type="submission" date="2017-07" db="EMBL/GenBank/DDBJ databases">
        <title>Draft whole genome sequences of clinical Proprionibacteriaceae strains.</title>
        <authorList>
            <person name="Bernier A.-M."/>
            <person name="Bernard K."/>
            <person name="Domingo M.-C."/>
        </authorList>
    </citation>
    <scope>NUCLEOTIDE SEQUENCE [LARGE SCALE GENOMIC DNA]</scope>
    <source>
        <strain evidence="3 4">NML 150081</strain>
    </source>
</reference>
<feature type="region of interest" description="Disordered" evidence="1">
    <location>
        <begin position="29"/>
        <end position="55"/>
    </location>
</feature>
<evidence type="ECO:0000313" key="3">
    <source>
        <dbReference type="EMBL" id="OYN91446.1"/>
    </source>
</evidence>
<proteinExistence type="predicted"/>
<dbReference type="Pfam" id="PF07992">
    <property type="entry name" value="Pyr_redox_2"/>
    <property type="match status" value="1"/>
</dbReference>
<gene>
    <name evidence="3" type="ORF">CGZ91_06360</name>
</gene>
<feature type="domain" description="FAD/NAD(P)-binding" evidence="2">
    <location>
        <begin position="135"/>
        <end position="236"/>
    </location>
</feature>
<accession>A0A255EIU8</accession>
<dbReference type="Gene3D" id="3.50.50.60">
    <property type="entry name" value="FAD/NAD(P)-binding domain"/>
    <property type="match status" value="2"/>
</dbReference>
<feature type="region of interest" description="Disordered" evidence="1">
    <location>
        <begin position="113"/>
        <end position="135"/>
    </location>
</feature>
<dbReference type="PANTHER" id="PTHR43014">
    <property type="entry name" value="MERCURIC REDUCTASE"/>
    <property type="match status" value="1"/>
</dbReference>
<dbReference type="GO" id="GO:0003955">
    <property type="term" value="F:NAD(P)H dehydrogenase (quinone) activity"/>
    <property type="evidence" value="ECO:0007669"/>
    <property type="project" value="TreeGrafter"/>
</dbReference>
<dbReference type="PANTHER" id="PTHR43014:SF4">
    <property type="entry name" value="PYRIDINE NUCLEOTIDE-DISULFIDE OXIDOREDUCTASE RCLA-RELATED"/>
    <property type="match status" value="1"/>
</dbReference>
<dbReference type="SUPFAM" id="SSF51905">
    <property type="entry name" value="FAD/NAD(P)-binding domain"/>
    <property type="match status" value="1"/>
</dbReference>
<dbReference type="PRINTS" id="PR00945">
    <property type="entry name" value="HGRDTASE"/>
</dbReference>
<dbReference type="Proteomes" id="UP000216300">
    <property type="component" value="Unassembled WGS sequence"/>
</dbReference>
<dbReference type="OrthoDB" id="3790359at2"/>
<dbReference type="GO" id="GO:0050660">
    <property type="term" value="F:flavin adenine dinucleotide binding"/>
    <property type="evidence" value="ECO:0007669"/>
    <property type="project" value="TreeGrafter"/>
</dbReference>
<organism evidence="3 4">
    <name type="scientific">Parenemella sanctibonifatiensis</name>
    <dbReference type="NCBI Taxonomy" id="2016505"/>
    <lineage>
        <taxon>Bacteria</taxon>
        <taxon>Bacillati</taxon>
        <taxon>Actinomycetota</taxon>
        <taxon>Actinomycetes</taxon>
        <taxon>Propionibacteriales</taxon>
        <taxon>Propionibacteriaceae</taxon>
        <taxon>Parenemella</taxon>
    </lineage>
</organism>
<evidence type="ECO:0000259" key="2">
    <source>
        <dbReference type="Pfam" id="PF07992"/>
    </source>
</evidence>
<dbReference type="InterPro" id="IPR036188">
    <property type="entry name" value="FAD/NAD-bd_sf"/>
</dbReference>
<dbReference type="AlphaFoldDB" id="A0A255EIU8"/>
<evidence type="ECO:0000256" key="1">
    <source>
        <dbReference type="SAM" id="MobiDB-lite"/>
    </source>
</evidence>
<sequence length="292" mass="32117">MREWVTLRNPRSIFPFSTRNSRGLDLDHTTPWAPARPAAPPADTELPLTNPSNLGPLHRRGHRAKTHAGWRVCQPAPGVFIRTSPLGLNYLVTPSHTWLIHDPHRIHLDARRRLSGTPPGQQRHRPDPHRQPRLSIRAETVVINTGTRPAALPMPGADGPRIHDSVSLQHIDPFAPRLAVVGGGVVGLEFAAMFRDFGSQVTVLQRGEAILRDLDDDVAAAVREQALSDIDLRTSTSSRWRCGPASPPPSCATAYGRIRPAPRRSTRCWLSCADAQACSLRGCRAQTKQNSP</sequence>
<dbReference type="RefSeq" id="WP_094454131.1">
    <property type="nucleotide sequence ID" value="NZ_NMVJ01000006.1"/>
</dbReference>
<name>A0A255EIU8_9ACTN</name>